<organism evidence="13 14">
    <name type="scientific">Candidatus Enterousia intestinigallinarum</name>
    <dbReference type="NCBI Taxonomy" id="2840790"/>
    <lineage>
        <taxon>Bacteria</taxon>
        <taxon>Pseudomonadati</taxon>
        <taxon>Pseudomonadota</taxon>
        <taxon>Alphaproteobacteria</taxon>
        <taxon>Candidatus Enterousia</taxon>
    </lineage>
</organism>
<evidence type="ECO:0000313" key="13">
    <source>
        <dbReference type="EMBL" id="HIS70469.1"/>
    </source>
</evidence>
<evidence type="ECO:0000256" key="8">
    <source>
        <dbReference type="ARBA" id="ARBA00023049"/>
    </source>
</evidence>
<feature type="transmembrane region" description="Helical" evidence="11">
    <location>
        <begin position="20"/>
        <end position="41"/>
    </location>
</feature>
<dbReference type="Proteomes" id="UP000886742">
    <property type="component" value="Unassembled WGS sequence"/>
</dbReference>
<dbReference type="Gene3D" id="3.30.2010.10">
    <property type="entry name" value="Metalloproteases ('zincins'), catalytic domain"/>
    <property type="match status" value="1"/>
</dbReference>
<feature type="domain" description="Peptidase M48" evidence="12">
    <location>
        <begin position="90"/>
        <end position="308"/>
    </location>
</feature>
<dbReference type="GO" id="GO:0006508">
    <property type="term" value="P:proteolysis"/>
    <property type="evidence" value="ECO:0007669"/>
    <property type="project" value="UniProtKB-KW"/>
</dbReference>
<evidence type="ECO:0000256" key="3">
    <source>
        <dbReference type="ARBA" id="ARBA00022692"/>
    </source>
</evidence>
<dbReference type="CDD" id="cd07340">
    <property type="entry name" value="M48B_Htpx_like"/>
    <property type="match status" value="1"/>
</dbReference>
<reference evidence="13" key="1">
    <citation type="submission" date="2020-10" db="EMBL/GenBank/DDBJ databases">
        <authorList>
            <person name="Gilroy R."/>
        </authorList>
    </citation>
    <scope>NUCLEOTIDE SEQUENCE</scope>
    <source>
        <strain evidence="13">ChiGjej3B3-5194</strain>
    </source>
</reference>
<evidence type="ECO:0000256" key="4">
    <source>
        <dbReference type="ARBA" id="ARBA00022723"/>
    </source>
</evidence>
<feature type="transmembrane region" description="Helical" evidence="11">
    <location>
        <begin position="170"/>
        <end position="191"/>
    </location>
</feature>
<dbReference type="GO" id="GO:0046872">
    <property type="term" value="F:metal ion binding"/>
    <property type="evidence" value="ECO:0007669"/>
    <property type="project" value="UniProtKB-KW"/>
</dbReference>
<keyword evidence="3 11" id="KW-0812">Transmembrane</keyword>
<dbReference type="AlphaFoldDB" id="A0A9D1FEZ1"/>
<dbReference type="GO" id="GO:0004222">
    <property type="term" value="F:metalloendopeptidase activity"/>
    <property type="evidence" value="ECO:0007669"/>
    <property type="project" value="InterPro"/>
</dbReference>
<keyword evidence="2 10" id="KW-0645">Protease</keyword>
<gene>
    <name evidence="13" type="ORF">IAD02_00565</name>
</gene>
<evidence type="ECO:0000256" key="7">
    <source>
        <dbReference type="ARBA" id="ARBA00022989"/>
    </source>
</evidence>
<evidence type="ECO:0000256" key="10">
    <source>
        <dbReference type="RuleBase" id="RU003983"/>
    </source>
</evidence>
<dbReference type="PANTHER" id="PTHR43221:SF2">
    <property type="entry name" value="PROTEASE HTPX HOMOLOG"/>
    <property type="match status" value="1"/>
</dbReference>
<evidence type="ECO:0000256" key="5">
    <source>
        <dbReference type="ARBA" id="ARBA00022801"/>
    </source>
</evidence>
<comment type="caution">
    <text evidence="13">The sequence shown here is derived from an EMBL/GenBank/DDBJ whole genome shotgun (WGS) entry which is preliminary data.</text>
</comment>
<dbReference type="InterPro" id="IPR050083">
    <property type="entry name" value="HtpX_protease"/>
</dbReference>
<evidence type="ECO:0000256" key="11">
    <source>
        <dbReference type="SAM" id="Phobius"/>
    </source>
</evidence>
<evidence type="ECO:0000256" key="2">
    <source>
        <dbReference type="ARBA" id="ARBA00022670"/>
    </source>
</evidence>
<name>A0A9D1FEZ1_9PROT</name>
<keyword evidence="7 11" id="KW-1133">Transmembrane helix</keyword>
<comment type="cofactor">
    <cofactor evidence="10">
        <name>Zn(2+)</name>
        <dbReference type="ChEBI" id="CHEBI:29105"/>
    </cofactor>
    <text evidence="10">Binds 1 zinc ion per subunit.</text>
</comment>
<dbReference type="InterPro" id="IPR001915">
    <property type="entry name" value="Peptidase_M48"/>
</dbReference>
<proteinExistence type="inferred from homology"/>
<evidence type="ECO:0000256" key="9">
    <source>
        <dbReference type="ARBA" id="ARBA00023136"/>
    </source>
</evidence>
<feature type="transmembrane region" description="Helical" evidence="11">
    <location>
        <begin position="53"/>
        <end position="71"/>
    </location>
</feature>
<keyword evidence="8 10" id="KW-0482">Metalloprotease</keyword>
<reference evidence="13" key="2">
    <citation type="journal article" date="2021" name="PeerJ">
        <title>Extensive microbial diversity within the chicken gut microbiome revealed by metagenomics and culture.</title>
        <authorList>
            <person name="Gilroy R."/>
            <person name="Ravi A."/>
            <person name="Getino M."/>
            <person name="Pursley I."/>
            <person name="Horton D.L."/>
            <person name="Alikhan N.F."/>
            <person name="Baker D."/>
            <person name="Gharbi K."/>
            <person name="Hall N."/>
            <person name="Watson M."/>
            <person name="Adriaenssens E.M."/>
            <person name="Foster-Nyarko E."/>
            <person name="Jarju S."/>
            <person name="Secka A."/>
            <person name="Antonio M."/>
            <person name="Oren A."/>
            <person name="Chaudhuri R.R."/>
            <person name="La Ragione R."/>
            <person name="Hildebrand F."/>
            <person name="Pallen M.J."/>
        </authorList>
    </citation>
    <scope>NUCLEOTIDE SEQUENCE</scope>
    <source>
        <strain evidence="13">ChiGjej3B3-5194</strain>
    </source>
</reference>
<evidence type="ECO:0000256" key="6">
    <source>
        <dbReference type="ARBA" id="ARBA00022833"/>
    </source>
</evidence>
<keyword evidence="4" id="KW-0479">Metal-binding</keyword>
<keyword evidence="9 11" id="KW-0472">Membrane</keyword>
<dbReference type="PANTHER" id="PTHR43221">
    <property type="entry name" value="PROTEASE HTPX"/>
    <property type="match status" value="1"/>
</dbReference>
<comment type="similarity">
    <text evidence="10">Belongs to the peptidase M48 family.</text>
</comment>
<feature type="transmembrane region" description="Helical" evidence="11">
    <location>
        <begin position="203"/>
        <end position="225"/>
    </location>
</feature>
<evidence type="ECO:0000259" key="12">
    <source>
        <dbReference type="Pfam" id="PF01435"/>
    </source>
</evidence>
<protein>
    <submittedName>
        <fullName evidence="13">M48 family metallopeptidase</fullName>
    </submittedName>
</protein>
<accession>A0A9D1FEZ1</accession>
<sequence>MNKVKTVYDHIRSNNIKTILLVICFPLIFIALIFLFTWIVAPAQIAMETAVRVAIPTFIACAVWLLISWAFGDSMMLNSAHAHEIFDTDAENREIFRSVENVAIAAGLPRPRVYIIDDDSMNAFATGRTPRDASVALTRGIIKKLNKLELEGVIAHEMAHIGNRDIRLDMMLITGVGVTVFAADMILRMAMVSGNDNDNKNNGAAILIMVWLAFMVFNWIITPILRMAVSRNREYAADATGAQITHNPMALANALRKITTDSRVECLDKVKSMAAVCIANPGGPREFISSLMATHPPVEKRIERLESMAS</sequence>
<keyword evidence="6 10" id="KW-0862">Zinc</keyword>
<evidence type="ECO:0000256" key="1">
    <source>
        <dbReference type="ARBA" id="ARBA00022475"/>
    </source>
</evidence>
<keyword evidence="5 10" id="KW-0378">Hydrolase</keyword>
<keyword evidence="1" id="KW-1003">Cell membrane</keyword>
<dbReference type="EMBL" id="DVJI01000003">
    <property type="protein sequence ID" value="HIS70469.1"/>
    <property type="molecule type" value="Genomic_DNA"/>
</dbReference>
<evidence type="ECO:0000313" key="14">
    <source>
        <dbReference type="Proteomes" id="UP000886742"/>
    </source>
</evidence>
<dbReference type="Pfam" id="PF01435">
    <property type="entry name" value="Peptidase_M48"/>
    <property type="match status" value="1"/>
</dbReference>